<proteinExistence type="predicted"/>
<name>A0A427ATV0_ENSVE</name>
<evidence type="ECO:0000313" key="1">
    <source>
        <dbReference type="EMBL" id="RRT79641.1"/>
    </source>
</evidence>
<protein>
    <submittedName>
        <fullName evidence="1">Uncharacterized protein</fullName>
    </submittedName>
</protein>
<dbReference type="Proteomes" id="UP000287651">
    <property type="component" value="Unassembled WGS sequence"/>
</dbReference>
<dbReference type="EMBL" id="AMZH03001348">
    <property type="protein sequence ID" value="RRT79641.1"/>
    <property type="molecule type" value="Genomic_DNA"/>
</dbReference>
<dbReference type="AlphaFoldDB" id="A0A427ATV0"/>
<evidence type="ECO:0000313" key="2">
    <source>
        <dbReference type="Proteomes" id="UP000287651"/>
    </source>
</evidence>
<sequence length="120" mass="13498">MAGTGLVGLVATEDDVVGRSKIGRVLGVWEKKNDKGKGNAVKKFMKEYGSKRFGKIKDYGKVQRQIFTSKRQQLGRKRSAVYTNNFSTKPKGNPLLKSAKVVVKTYGDWTEKSQQQDQNR</sequence>
<reference evidence="1 2" key="1">
    <citation type="journal article" date="2014" name="Agronomy (Basel)">
        <title>A Draft Genome Sequence for Ensete ventricosum, the Drought-Tolerant Tree Against Hunger.</title>
        <authorList>
            <person name="Harrison J."/>
            <person name="Moore K.A."/>
            <person name="Paszkiewicz K."/>
            <person name="Jones T."/>
            <person name="Grant M."/>
            <person name="Ambacheew D."/>
            <person name="Muzemil S."/>
            <person name="Studholme D.J."/>
        </authorList>
    </citation>
    <scope>NUCLEOTIDE SEQUENCE [LARGE SCALE GENOMIC DNA]</scope>
</reference>
<accession>A0A427ATV0</accession>
<gene>
    <name evidence="1" type="ORF">B296_00025087</name>
</gene>
<comment type="caution">
    <text evidence="1">The sequence shown here is derived from an EMBL/GenBank/DDBJ whole genome shotgun (WGS) entry which is preliminary data.</text>
</comment>
<organism evidence="1 2">
    <name type="scientific">Ensete ventricosum</name>
    <name type="common">Abyssinian banana</name>
    <name type="synonym">Musa ensete</name>
    <dbReference type="NCBI Taxonomy" id="4639"/>
    <lineage>
        <taxon>Eukaryota</taxon>
        <taxon>Viridiplantae</taxon>
        <taxon>Streptophyta</taxon>
        <taxon>Embryophyta</taxon>
        <taxon>Tracheophyta</taxon>
        <taxon>Spermatophyta</taxon>
        <taxon>Magnoliopsida</taxon>
        <taxon>Liliopsida</taxon>
        <taxon>Zingiberales</taxon>
        <taxon>Musaceae</taxon>
        <taxon>Ensete</taxon>
    </lineage>
</organism>